<dbReference type="OrthoDB" id="299757at2157"/>
<evidence type="ECO:0000313" key="4">
    <source>
        <dbReference type="Proteomes" id="UP000011626"/>
    </source>
</evidence>
<gene>
    <name evidence="3" type="ORF">C475_02739</name>
</gene>
<name>M0D402_9EURY</name>
<protein>
    <submittedName>
        <fullName evidence="3">Alpha/beta hydrolase fold protein</fullName>
    </submittedName>
</protein>
<dbReference type="RefSeq" id="WP_006882220.1">
    <property type="nucleotide sequence ID" value="NZ_AOIU01000007.1"/>
</dbReference>
<comment type="caution">
    <text evidence="3">The sequence shown here is derived from an EMBL/GenBank/DDBJ whole genome shotgun (WGS) entry which is preliminary data.</text>
</comment>
<dbReference type="InterPro" id="IPR000639">
    <property type="entry name" value="Epox_hydrolase-like"/>
</dbReference>
<keyword evidence="4" id="KW-1185">Reference proteome</keyword>
<proteinExistence type="predicted"/>
<dbReference type="eggNOG" id="arCOG01648">
    <property type="taxonomic scope" value="Archaea"/>
</dbReference>
<dbReference type="InterPro" id="IPR000073">
    <property type="entry name" value="AB_hydrolase_1"/>
</dbReference>
<dbReference type="Proteomes" id="UP000011626">
    <property type="component" value="Unassembled WGS sequence"/>
</dbReference>
<dbReference type="InterPro" id="IPR029058">
    <property type="entry name" value="AB_hydrolase_fold"/>
</dbReference>
<dbReference type="PANTHER" id="PTHR43329">
    <property type="entry name" value="EPOXIDE HYDROLASE"/>
    <property type="match status" value="1"/>
</dbReference>
<evidence type="ECO:0000313" key="3">
    <source>
        <dbReference type="EMBL" id="ELZ29417.1"/>
    </source>
</evidence>
<dbReference type="PATRIC" id="fig|797114.5.peg.551"/>
<evidence type="ECO:0000256" key="1">
    <source>
        <dbReference type="ARBA" id="ARBA00022801"/>
    </source>
</evidence>
<keyword evidence="1 3" id="KW-0378">Hydrolase</keyword>
<accession>M0D402</accession>
<feature type="domain" description="AB hydrolase-1" evidence="2">
    <location>
        <begin position="37"/>
        <end position="282"/>
    </location>
</feature>
<dbReference type="SUPFAM" id="SSF53474">
    <property type="entry name" value="alpha/beta-Hydrolases"/>
    <property type="match status" value="1"/>
</dbReference>
<sequence length="299" mass="33277">MTATDASLLDLSSAASTRHTVNGVDLHVVTAGDPSNPMVVLLHGFPDFWYGWRHQIPALVDAGFYVVVPDQRGYNLSEKPRELDAYRMRELSGDIAALIDAENRDDAHVVGHDWGAAVAWDLALRHPETVDHLGIVNVPHPSVMRRTLKSSPRQLARSWYMFAFQLPVVPEAFLGRGDARGVLDVLEGSANPGAFTDDELAHYRDAWRRQGAIRGAVNWYRALLRRRDDAPRETVEAPTLVVWGDEDVALLPQMATESVGYCTDGRLERIPWASHWVHDEEPERVNDALVGHLKDGAGE</sequence>
<dbReference type="Pfam" id="PF00561">
    <property type="entry name" value="Abhydrolase_1"/>
    <property type="match status" value="1"/>
</dbReference>
<dbReference type="STRING" id="797114.C475_02739"/>
<dbReference type="Gene3D" id="3.40.50.1820">
    <property type="entry name" value="alpha/beta hydrolase"/>
    <property type="match status" value="1"/>
</dbReference>
<reference evidence="3 4" key="1">
    <citation type="journal article" date="2014" name="PLoS Genet.">
        <title>Phylogenetically driven sequencing of extremely halophilic archaea reveals strategies for static and dynamic osmo-response.</title>
        <authorList>
            <person name="Becker E.A."/>
            <person name="Seitzer P.M."/>
            <person name="Tritt A."/>
            <person name="Larsen D."/>
            <person name="Krusor M."/>
            <person name="Yao A.I."/>
            <person name="Wu D."/>
            <person name="Madern D."/>
            <person name="Eisen J.A."/>
            <person name="Darling A.E."/>
            <person name="Facciotti M.T."/>
        </authorList>
    </citation>
    <scope>NUCLEOTIDE SEQUENCE [LARGE SCALE GENOMIC DNA]</scope>
    <source>
        <strain evidence="3 4">2-9-1</strain>
    </source>
</reference>
<dbReference type="GO" id="GO:0016787">
    <property type="term" value="F:hydrolase activity"/>
    <property type="evidence" value="ECO:0007669"/>
    <property type="project" value="UniProtKB-KW"/>
</dbReference>
<dbReference type="PRINTS" id="PR00111">
    <property type="entry name" value="ABHYDROLASE"/>
</dbReference>
<dbReference type="EMBL" id="AOIU01000007">
    <property type="protein sequence ID" value="ELZ29417.1"/>
    <property type="molecule type" value="Genomic_DNA"/>
</dbReference>
<dbReference type="PRINTS" id="PR00412">
    <property type="entry name" value="EPOXHYDRLASE"/>
</dbReference>
<evidence type="ECO:0000259" key="2">
    <source>
        <dbReference type="Pfam" id="PF00561"/>
    </source>
</evidence>
<dbReference type="AlphaFoldDB" id="M0D402"/>
<organism evidence="3 4">
    <name type="scientific">Halosimplex carlsbadense 2-9-1</name>
    <dbReference type="NCBI Taxonomy" id="797114"/>
    <lineage>
        <taxon>Archaea</taxon>
        <taxon>Methanobacteriati</taxon>
        <taxon>Methanobacteriota</taxon>
        <taxon>Stenosarchaea group</taxon>
        <taxon>Halobacteria</taxon>
        <taxon>Halobacteriales</taxon>
        <taxon>Haloarculaceae</taxon>
        <taxon>Halosimplex</taxon>
    </lineage>
</organism>